<name>A0AAV1DST0_OLDCO</name>
<dbReference type="GO" id="GO:0009451">
    <property type="term" value="P:RNA modification"/>
    <property type="evidence" value="ECO:0007669"/>
    <property type="project" value="InterPro"/>
</dbReference>
<proteinExistence type="predicted"/>
<evidence type="ECO:0000313" key="4">
    <source>
        <dbReference type="Proteomes" id="UP001161247"/>
    </source>
</evidence>
<evidence type="ECO:0000256" key="1">
    <source>
        <dbReference type="ARBA" id="ARBA00022737"/>
    </source>
</evidence>
<reference evidence="3" key="1">
    <citation type="submission" date="2023-03" db="EMBL/GenBank/DDBJ databases">
        <authorList>
            <person name="Julca I."/>
        </authorList>
    </citation>
    <scope>NUCLEOTIDE SEQUENCE</scope>
</reference>
<dbReference type="PROSITE" id="PS51375">
    <property type="entry name" value="PPR"/>
    <property type="match status" value="5"/>
</dbReference>
<sequence length="475" mass="53482">MAISSNLCEPDYTFLIFKCVDFPSVFCVNTVIKAYACSYAPEKAVFFYFEMLKNGFLPNSFSFPPLLSVCAKMRSLNLGHKCHGQVVKNGVDGILEVQNSLLHLYASCGLLTSVRQILVDMPVKDSVSWNTIMDGFIRADELDMAQKLFDAMPQRNVISWNIMMTAFLDLGKPGNGLKLFREMVKSGFKPNETSMVNVLSACGRSARLKEGKSVHRALIKDFENHSVIVGTSLIDMYSKCGRLDAAQFVFERMPVKNLVSWNAMILGHCIHGNPQDGLNLYREMLSRSSSSSKQFKSSDQNRIVPDEITFIGVLLACAREGRLTEGRSYFTQMVEAFGLKPNFAHYWCMANILDRADHREEAIELLRNLPFSEDASPEILFLARLFGSCRFEGNVVLGEQLAKHLIEQDPQNFSCFALLVNLYAVAGKWEEVSVTKEMMKEKGIKRNPGCGLKDMNEIVHQMVVPELRDRRIVGL</sequence>
<evidence type="ECO:0000313" key="3">
    <source>
        <dbReference type="EMBL" id="CAI9110978.1"/>
    </source>
</evidence>
<feature type="repeat" description="PPR" evidence="2">
    <location>
        <begin position="24"/>
        <end position="58"/>
    </location>
</feature>
<organism evidence="3 4">
    <name type="scientific">Oldenlandia corymbosa var. corymbosa</name>
    <dbReference type="NCBI Taxonomy" id="529605"/>
    <lineage>
        <taxon>Eukaryota</taxon>
        <taxon>Viridiplantae</taxon>
        <taxon>Streptophyta</taxon>
        <taxon>Embryophyta</taxon>
        <taxon>Tracheophyta</taxon>
        <taxon>Spermatophyta</taxon>
        <taxon>Magnoliopsida</taxon>
        <taxon>eudicotyledons</taxon>
        <taxon>Gunneridae</taxon>
        <taxon>Pentapetalae</taxon>
        <taxon>asterids</taxon>
        <taxon>lamiids</taxon>
        <taxon>Gentianales</taxon>
        <taxon>Rubiaceae</taxon>
        <taxon>Rubioideae</taxon>
        <taxon>Spermacoceae</taxon>
        <taxon>Hedyotis-Oldenlandia complex</taxon>
        <taxon>Oldenlandia</taxon>
    </lineage>
</organism>
<dbReference type="FunFam" id="1.25.40.10:FF:000090">
    <property type="entry name" value="Pentatricopeptide repeat-containing protein, chloroplastic"/>
    <property type="match status" value="1"/>
</dbReference>
<dbReference type="NCBIfam" id="TIGR00756">
    <property type="entry name" value="PPR"/>
    <property type="match status" value="3"/>
</dbReference>
<dbReference type="EMBL" id="OX459123">
    <property type="protein sequence ID" value="CAI9110978.1"/>
    <property type="molecule type" value="Genomic_DNA"/>
</dbReference>
<feature type="repeat" description="PPR" evidence="2">
    <location>
        <begin position="125"/>
        <end position="155"/>
    </location>
</feature>
<keyword evidence="4" id="KW-1185">Reference proteome</keyword>
<feature type="repeat" description="PPR" evidence="2">
    <location>
        <begin position="257"/>
        <end position="291"/>
    </location>
</feature>
<dbReference type="InterPro" id="IPR046960">
    <property type="entry name" value="PPR_At4g14850-like_plant"/>
</dbReference>
<feature type="repeat" description="PPR" evidence="2">
    <location>
        <begin position="306"/>
        <end position="341"/>
    </location>
</feature>
<dbReference type="AlphaFoldDB" id="A0AAV1DST0"/>
<dbReference type="InterPro" id="IPR011990">
    <property type="entry name" value="TPR-like_helical_dom_sf"/>
</dbReference>
<dbReference type="InterPro" id="IPR046848">
    <property type="entry name" value="E_motif"/>
</dbReference>
<dbReference type="Pfam" id="PF13041">
    <property type="entry name" value="PPR_2"/>
    <property type="match status" value="1"/>
</dbReference>
<dbReference type="InterPro" id="IPR002885">
    <property type="entry name" value="PPR_rpt"/>
</dbReference>
<dbReference type="PANTHER" id="PTHR47926:SF365">
    <property type="entry name" value="DYW DOMAIN-CONTAINING PROTEIN"/>
    <property type="match status" value="1"/>
</dbReference>
<evidence type="ECO:0000256" key="2">
    <source>
        <dbReference type="PROSITE-ProRule" id="PRU00708"/>
    </source>
</evidence>
<dbReference type="PANTHER" id="PTHR47926">
    <property type="entry name" value="PENTATRICOPEPTIDE REPEAT-CONTAINING PROTEIN"/>
    <property type="match status" value="1"/>
</dbReference>
<accession>A0AAV1DST0</accession>
<keyword evidence="1" id="KW-0677">Repeat</keyword>
<dbReference type="Gene3D" id="1.25.40.10">
    <property type="entry name" value="Tetratricopeptide repeat domain"/>
    <property type="match status" value="4"/>
</dbReference>
<dbReference type="Proteomes" id="UP001161247">
    <property type="component" value="Chromosome 6"/>
</dbReference>
<dbReference type="Pfam" id="PF20431">
    <property type="entry name" value="E_motif"/>
    <property type="match status" value="1"/>
</dbReference>
<dbReference type="Pfam" id="PF01535">
    <property type="entry name" value="PPR"/>
    <property type="match status" value="3"/>
</dbReference>
<gene>
    <name evidence="3" type="ORF">OLC1_LOCUS18503</name>
</gene>
<dbReference type="GO" id="GO:0003723">
    <property type="term" value="F:RNA binding"/>
    <property type="evidence" value="ECO:0007669"/>
    <property type="project" value="InterPro"/>
</dbReference>
<feature type="repeat" description="PPR" evidence="2">
    <location>
        <begin position="156"/>
        <end position="190"/>
    </location>
</feature>
<protein>
    <submittedName>
        <fullName evidence="3">OLC1v1011103C1</fullName>
    </submittedName>
</protein>